<dbReference type="InterPro" id="IPR027417">
    <property type="entry name" value="P-loop_NTPase"/>
</dbReference>
<dbReference type="PANTHER" id="PTHR32071:SF99">
    <property type="entry name" value="TRANSCRIPTIONAL REGULATORY PROTEIN"/>
    <property type="match status" value="1"/>
</dbReference>
<evidence type="ECO:0000256" key="3">
    <source>
        <dbReference type="ARBA" id="ARBA00023015"/>
    </source>
</evidence>
<dbReference type="InterPro" id="IPR000014">
    <property type="entry name" value="PAS"/>
</dbReference>
<dbReference type="PRINTS" id="PR01590">
    <property type="entry name" value="HTHFIS"/>
</dbReference>
<comment type="caution">
    <text evidence="7">The sequence shown here is derived from an EMBL/GenBank/DDBJ whole genome shotgun (WGS) entry which is preliminary data.</text>
</comment>
<dbReference type="GO" id="GO:0043565">
    <property type="term" value="F:sequence-specific DNA binding"/>
    <property type="evidence" value="ECO:0007669"/>
    <property type="project" value="InterPro"/>
</dbReference>
<dbReference type="InterPro" id="IPR035965">
    <property type="entry name" value="PAS-like_dom_sf"/>
</dbReference>
<dbReference type="AlphaFoldDB" id="A0A2N7VBP2"/>
<dbReference type="SUPFAM" id="SSF55785">
    <property type="entry name" value="PYP-like sensor domain (PAS domain)"/>
    <property type="match status" value="1"/>
</dbReference>
<dbReference type="PROSITE" id="PS00676">
    <property type="entry name" value="SIGMA54_INTERACT_2"/>
    <property type="match status" value="1"/>
</dbReference>
<dbReference type="InterPro" id="IPR025662">
    <property type="entry name" value="Sigma_54_int_dom_ATP-bd_1"/>
</dbReference>
<dbReference type="Pfam" id="PF25601">
    <property type="entry name" value="AAA_lid_14"/>
    <property type="match status" value="1"/>
</dbReference>
<dbReference type="InterPro" id="IPR009057">
    <property type="entry name" value="Homeodomain-like_sf"/>
</dbReference>
<gene>
    <name evidence="7" type="ORF">C0Z18_30960</name>
</gene>
<dbReference type="InterPro" id="IPR002078">
    <property type="entry name" value="Sigma_54_int"/>
</dbReference>
<evidence type="ECO:0000313" key="7">
    <source>
        <dbReference type="EMBL" id="PMS14590.1"/>
    </source>
</evidence>
<dbReference type="Gene3D" id="3.40.50.300">
    <property type="entry name" value="P-loop containing nucleotide triphosphate hydrolases"/>
    <property type="match status" value="1"/>
</dbReference>
<feature type="domain" description="Sigma-54 factor interaction" evidence="6">
    <location>
        <begin position="147"/>
        <end position="377"/>
    </location>
</feature>
<keyword evidence="3" id="KW-0805">Transcription regulation</keyword>
<dbReference type="Gene3D" id="1.10.8.60">
    <property type="match status" value="1"/>
</dbReference>
<dbReference type="FunFam" id="3.40.50.300:FF:000006">
    <property type="entry name" value="DNA-binding transcriptional regulator NtrC"/>
    <property type="match status" value="1"/>
</dbReference>
<reference evidence="7 8" key="1">
    <citation type="submission" date="2018-01" db="EMBL/GenBank/DDBJ databases">
        <title>Whole genome analyses suggest that Burkholderia sensu lato contains two further novel genera in the rhizoxinica-symbiotica group Mycetohabitans gen. nov., and Trinickia gen. nov.: implications for the evolution of diazotrophy and nodulation in the Burkholderiaceae.</title>
        <authorList>
            <person name="Estrada-de los Santos P."/>
            <person name="Palmer M."/>
            <person name="Chavez-Ramirez B."/>
            <person name="Beukes C."/>
            <person name="Steenkamp E.T."/>
            <person name="Hirsch A.M."/>
            <person name="Manyaka P."/>
            <person name="Maluk M."/>
            <person name="Lafos M."/>
            <person name="Crook M."/>
            <person name="Gross E."/>
            <person name="Simon M.F."/>
            <person name="Bueno dos Reis Junior F."/>
            <person name="Poole P.S."/>
            <person name="Venter S.N."/>
            <person name="James E.K."/>
        </authorList>
    </citation>
    <scope>NUCLEOTIDE SEQUENCE [LARGE SCALE GENOMIC DNA]</scope>
    <source>
        <strain evidence="7 8">GIMN1.004</strain>
    </source>
</reference>
<dbReference type="Pfam" id="PF08448">
    <property type="entry name" value="PAS_4"/>
    <property type="match status" value="1"/>
</dbReference>
<dbReference type="InterPro" id="IPR058031">
    <property type="entry name" value="AAA_lid_NorR"/>
</dbReference>
<sequence length="468" mass="51248">MRLSAMQSLLDVLERSSEGTLIVDDQARVVWVNEQYLRRFGAKRADEVIGMPCEEVIPNSRMREVVESGEPLLLDILEGEASPLVVMRLPIKDEHGETIGAIGFALHQRLNSLAPLLARYRLMQEQLASARESLRNERRPKYSFANFAGTSAATLELKRHARRTAATESPVLLLGETGTGKELLAHAIHAASPRAGKPFVSVNVAALPDTLLEAEFFGTAAGAYTGAGPKGRAGKFQAAQGGTLFLDEIGDMPLALQSKLLRVLQEKEFEPLGSNKVIHADVRVIAATSHNLHEAVLNGHFRSDLFYRLNVLNVSVPPLRARLDDMEVICEAIFDELCTHGCYEHATLSPEALAALRRHDWPGNVRELRNVLERALLAVEGSTLDADTIRTAIMAGMHTSPAADRREKQRFGPARYDEALAGFERTLIENTLAECGGRVAEAAKRLCIGRATLYKKMLGLGISTPHGM</sequence>
<keyword evidence="2" id="KW-0067">ATP-binding</keyword>
<evidence type="ECO:0000256" key="1">
    <source>
        <dbReference type="ARBA" id="ARBA00022741"/>
    </source>
</evidence>
<dbReference type="SMART" id="SM00382">
    <property type="entry name" value="AAA"/>
    <property type="match status" value="1"/>
</dbReference>
<dbReference type="EMBL" id="PNYA01000043">
    <property type="protein sequence ID" value="PMS14590.1"/>
    <property type="molecule type" value="Genomic_DNA"/>
</dbReference>
<dbReference type="Proteomes" id="UP000235616">
    <property type="component" value="Unassembled WGS sequence"/>
</dbReference>
<dbReference type="Gene3D" id="1.10.10.60">
    <property type="entry name" value="Homeodomain-like"/>
    <property type="match status" value="1"/>
</dbReference>
<dbReference type="SUPFAM" id="SSF46689">
    <property type="entry name" value="Homeodomain-like"/>
    <property type="match status" value="1"/>
</dbReference>
<dbReference type="CDD" id="cd00009">
    <property type="entry name" value="AAA"/>
    <property type="match status" value="1"/>
</dbReference>
<dbReference type="PROSITE" id="PS50045">
    <property type="entry name" value="SIGMA54_INTERACT_4"/>
    <property type="match status" value="1"/>
</dbReference>
<dbReference type="SMART" id="SM00091">
    <property type="entry name" value="PAS"/>
    <property type="match status" value="1"/>
</dbReference>
<dbReference type="InterPro" id="IPR025944">
    <property type="entry name" value="Sigma_54_int_dom_CS"/>
</dbReference>
<dbReference type="PROSITE" id="PS00688">
    <property type="entry name" value="SIGMA54_INTERACT_3"/>
    <property type="match status" value="1"/>
</dbReference>
<evidence type="ECO:0000256" key="5">
    <source>
        <dbReference type="ARBA" id="ARBA00023163"/>
    </source>
</evidence>
<dbReference type="Pfam" id="PF02954">
    <property type="entry name" value="HTH_8"/>
    <property type="match status" value="1"/>
</dbReference>
<dbReference type="GO" id="GO:0005524">
    <property type="term" value="F:ATP binding"/>
    <property type="evidence" value="ECO:0007669"/>
    <property type="project" value="UniProtKB-KW"/>
</dbReference>
<organism evidence="7 8">
    <name type="scientific">Trinickia dabaoshanensis</name>
    <dbReference type="NCBI Taxonomy" id="564714"/>
    <lineage>
        <taxon>Bacteria</taxon>
        <taxon>Pseudomonadati</taxon>
        <taxon>Pseudomonadota</taxon>
        <taxon>Betaproteobacteria</taxon>
        <taxon>Burkholderiales</taxon>
        <taxon>Burkholderiaceae</taxon>
        <taxon>Trinickia</taxon>
    </lineage>
</organism>
<dbReference type="InterPro" id="IPR013656">
    <property type="entry name" value="PAS_4"/>
</dbReference>
<evidence type="ECO:0000313" key="8">
    <source>
        <dbReference type="Proteomes" id="UP000235616"/>
    </source>
</evidence>
<name>A0A2N7VBP2_9BURK</name>
<dbReference type="PROSITE" id="PS00675">
    <property type="entry name" value="SIGMA54_INTERACT_1"/>
    <property type="match status" value="1"/>
</dbReference>
<keyword evidence="8" id="KW-1185">Reference proteome</keyword>
<dbReference type="CDD" id="cd00130">
    <property type="entry name" value="PAS"/>
    <property type="match status" value="1"/>
</dbReference>
<dbReference type="Gene3D" id="3.30.450.20">
    <property type="entry name" value="PAS domain"/>
    <property type="match status" value="1"/>
</dbReference>
<dbReference type="InterPro" id="IPR025943">
    <property type="entry name" value="Sigma_54_int_dom_ATP-bd_2"/>
</dbReference>
<dbReference type="Pfam" id="PF00158">
    <property type="entry name" value="Sigma54_activat"/>
    <property type="match status" value="1"/>
</dbReference>
<evidence type="ECO:0000256" key="2">
    <source>
        <dbReference type="ARBA" id="ARBA00022840"/>
    </source>
</evidence>
<keyword evidence="1" id="KW-0547">Nucleotide-binding</keyword>
<dbReference type="OrthoDB" id="9761705at2"/>
<dbReference type="InterPro" id="IPR002197">
    <property type="entry name" value="HTH_Fis"/>
</dbReference>
<accession>A0A2N7VBP2</accession>
<evidence type="ECO:0000256" key="4">
    <source>
        <dbReference type="ARBA" id="ARBA00023125"/>
    </source>
</evidence>
<protein>
    <submittedName>
        <fullName evidence="7">Sigma-54-dependent Fis family transcriptional regulator</fullName>
    </submittedName>
</protein>
<dbReference type="PANTHER" id="PTHR32071">
    <property type="entry name" value="TRANSCRIPTIONAL REGULATORY PROTEIN"/>
    <property type="match status" value="1"/>
</dbReference>
<proteinExistence type="predicted"/>
<evidence type="ECO:0000259" key="6">
    <source>
        <dbReference type="PROSITE" id="PS50045"/>
    </source>
</evidence>
<dbReference type="SUPFAM" id="SSF52540">
    <property type="entry name" value="P-loop containing nucleoside triphosphate hydrolases"/>
    <property type="match status" value="1"/>
</dbReference>
<keyword evidence="4" id="KW-0238">DNA-binding</keyword>
<keyword evidence="5" id="KW-0804">Transcription</keyword>
<dbReference type="InterPro" id="IPR003593">
    <property type="entry name" value="AAA+_ATPase"/>
</dbReference>
<dbReference type="GO" id="GO:0006355">
    <property type="term" value="P:regulation of DNA-templated transcription"/>
    <property type="evidence" value="ECO:0007669"/>
    <property type="project" value="InterPro"/>
</dbReference>